<evidence type="ECO:0000256" key="1">
    <source>
        <dbReference type="ARBA" id="ARBA00005234"/>
    </source>
</evidence>
<dbReference type="GO" id="GO:0005634">
    <property type="term" value="C:nucleus"/>
    <property type="evidence" value="ECO:0007669"/>
    <property type="project" value="TreeGrafter"/>
</dbReference>
<reference evidence="8" key="1">
    <citation type="submission" date="2023-08" db="EMBL/GenBank/DDBJ databases">
        <title>Black Yeasts Isolated from many extreme environments.</title>
        <authorList>
            <person name="Coleine C."/>
            <person name="Stajich J.E."/>
            <person name="Selbmann L."/>
        </authorList>
    </citation>
    <scope>NUCLEOTIDE SEQUENCE</scope>
    <source>
        <strain evidence="8">CCFEE 5810</strain>
    </source>
</reference>
<dbReference type="PROSITE" id="PS50600">
    <property type="entry name" value="ULP_PROTEASE"/>
    <property type="match status" value="1"/>
</dbReference>
<dbReference type="GO" id="GO:0005737">
    <property type="term" value="C:cytoplasm"/>
    <property type="evidence" value="ECO:0007669"/>
    <property type="project" value="TreeGrafter"/>
</dbReference>
<keyword evidence="5" id="KW-0378">Hydrolase</keyword>
<evidence type="ECO:0000256" key="2">
    <source>
        <dbReference type="ARBA" id="ARBA00022553"/>
    </source>
</evidence>
<feature type="compositionally biased region" description="Basic residues" evidence="6">
    <location>
        <begin position="1446"/>
        <end position="1455"/>
    </location>
</feature>
<name>A0AAN8A198_9PEZI</name>
<feature type="compositionally biased region" description="Low complexity" evidence="6">
    <location>
        <begin position="23"/>
        <end position="38"/>
    </location>
</feature>
<dbReference type="InterPro" id="IPR038765">
    <property type="entry name" value="Papain-like_cys_pep_sf"/>
</dbReference>
<feature type="domain" description="Ubiquitin-like protease family profile" evidence="7">
    <location>
        <begin position="880"/>
        <end position="1173"/>
    </location>
</feature>
<feature type="compositionally biased region" description="Polar residues" evidence="6">
    <location>
        <begin position="567"/>
        <end position="576"/>
    </location>
</feature>
<evidence type="ECO:0000256" key="5">
    <source>
        <dbReference type="ARBA" id="ARBA00022801"/>
    </source>
</evidence>
<feature type="region of interest" description="Disordered" evidence="6">
    <location>
        <begin position="18"/>
        <end position="429"/>
    </location>
</feature>
<feature type="compositionally biased region" description="Low complexity" evidence="6">
    <location>
        <begin position="359"/>
        <end position="374"/>
    </location>
</feature>
<feature type="compositionally biased region" description="Polar residues" evidence="6">
    <location>
        <begin position="229"/>
        <end position="239"/>
    </location>
</feature>
<keyword evidence="4" id="KW-0833">Ubl conjugation pathway</keyword>
<feature type="compositionally biased region" description="Basic and acidic residues" evidence="6">
    <location>
        <begin position="408"/>
        <end position="429"/>
    </location>
</feature>
<keyword evidence="2" id="KW-0597">Phosphoprotein</keyword>
<evidence type="ECO:0000313" key="9">
    <source>
        <dbReference type="Proteomes" id="UP001310594"/>
    </source>
</evidence>
<organism evidence="8 9">
    <name type="scientific">Elasticomyces elasticus</name>
    <dbReference type="NCBI Taxonomy" id="574655"/>
    <lineage>
        <taxon>Eukaryota</taxon>
        <taxon>Fungi</taxon>
        <taxon>Dikarya</taxon>
        <taxon>Ascomycota</taxon>
        <taxon>Pezizomycotina</taxon>
        <taxon>Dothideomycetes</taxon>
        <taxon>Dothideomycetidae</taxon>
        <taxon>Mycosphaerellales</taxon>
        <taxon>Teratosphaeriaceae</taxon>
        <taxon>Elasticomyces</taxon>
    </lineage>
</organism>
<accession>A0AAN8A198</accession>
<dbReference type="SUPFAM" id="SSF54001">
    <property type="entry name" value="Cysteine proteinases"/>
    <property type="match status" value="1"/>
</dbReference>
<dbReference type="Pfam" id="PF02902">
    <property type="entry name" value="Peptidase_C48"/>
    <property type="match status" value="1"/>
</dbReference>
<feature type="region of interest" description="Disordered" evidence="6">
    <location>
        <begin position="1219"/>
        <end position="1455"/>
    </location>
</feature>
<dbReference type="EMBL" id="JAVRQU010000015">
    <property type="protein sequence ID" value="KAK5694671.1"/>
    <property type="molecule type" value="Genomic_DNA"/>
</dbReference>
<feature type="compositionally biased region" description="Low complexity" evidence="6">
    <location>
        <begin position="477"/>
        <end position="489"/>
    </location>
</feature>
<evidence type="ECO:0000313" key="8">
    <source>
        <dbReference type="EMBL" id="KAK5694671.1"/>
    </source>
</evidence>
<dbReference type="GO" id="GO:0016926">
    <property type="term" value="P:protein desumoylation"/>
    <property type="evidence" value="ECO:0007669"/>
    <property type="project" value="TreeGrafter"/>
</dbReference>
<feature type="compositionally biased region" description="Basic and acidic residues" evidence="6">
    <location>
        <begin position="1372"/>
        <end position="1382"/>
    </location>
</feature>
<evidence type="ECO:0000259" key="7">
    <source>
        <dbReference type="PROSITE" id="PS50600"/>
    </source>
</evidence>
<comment type="similarity">
    <text evidence="1">Belongs to the peptidase C48 family.</text>
</comment>
<evidence type="ECO:0000256" key="3">
    <source>
        <dbReference type="ARBA" id="ARBA00022670"/>
    </source>
</evidence>
<gene>
    <name evidence="8" type="ORF">LTR97_009261</name>
</gene>
<feature type="compositionally biased region" description="Basic and acidic residues" evidence="6">
    <location>
        <begin position="71"/>
        <end position="80"/>
    </location>
</feature>
<feature type="compositionally biased region" description="Low complexity" evidence="6">
    <location>
        <begin position="1392"/>
        <end position="1403"/>
    </location>
</feature>
<feature type="region of interest" description="Disordered" evidence="6">
    <location>
        <begin position="1041"/>
        <end position="1100"/>
    </location>
</feature>
<evidence type="ECO:0000256" key="4">
    <source>
        <dbReference type="ARBA" id="ARBA00022786"/>
    </source>
</evidence>
<feature type="compositionally biased region" description="Polar residues" evidence="6">
    <location>
        <begin position="140"/>
        <end position="149"/>
    </location>
</feature>
<feature type="compositionally biased region" description="Basic and acidic residues" evidence="6">
    <location>
        <begin position="187"/>
        <end position="204"/>
    </location>
</feature>
<feature type="compositionally biased region" description="Polar residues" evidence="6">
    <location>
        <begin position="463"/>
        <end position="475"/>
    </location>
</feature>
<sequence>MPYMSNHDWPAAKVNLAKLLPQTSTTHPSSTGTTHASSKPQGRYDEDGVEKVKRKRQEELHEQTTTNKKPRPGEVPRKYAQETVSQSTEIKVPTYEGDNKEFMGKSKRKVGPPGFQPRNDLRTERYAPTSKGTGTPRPNKGNTNIQNFPQAVDKREVGTDVATGAGIRDESYRGSKVLHNSTTGGNNERHDPPISKRRKIEQTKRPVGLKNDPIQDDDADDLELLQANIKPQPTHSGQASRDADIVLAKASAPSMNTVLSKRRAELEGPTAQPNSDPVDLTSDPEEVSSPSRNAVSNERPLPPPARPNTLPRSTLLAPPRLRTVPEDHGILDSPFQRANSYSKSTKGRKSRTARKANQSSQGSSRAPSAMSSASGDAVVSQAAGSKAQPLTVDDGSQASVQVVTSAKQRRDISMRQGENDARPPIDLLKDEDAYVAEKMKLKRMRQGSKEDHKGVNNILGGTVASQLPQTTQARKSAQPIQARQAAAPQRAEEHDGSFGNYLPAQQTTEHSERLNQKFTRDTASDEEKIRKPKATERMQKTSKPIKPRVNSIDESDSEEDELHRDNNTISRTSRSLSPGKKQAGVTSGVPPSDLPPTRFTESKKEKKSRKGDKAQNEGCNSWPILAFYSAMCCEDAGNGSISLKYNPHTRELELFRDTLPVPLLGTKRLASIRQADAQKMFHNLESGRVYITGSKTDISSGNICIAFEDHSGVEWLMRRLVLVTNDTVSIKDKDVDNLDKIFANQSAQASEAFRIMSLRTPTIKTSAQVPRKSLPRDTEDDEEHIQYDQPEVHSGTRRRDAMFAASIGKSSSVQHTAVLETQSRYFDQPEIATAPRRSTRDRKPVEERPRTPSPERWTRLNNPKSWSRAVEYPANAARRVTVDFGDIDRLDEGQFLNDNLVTFGLRKIQEEMAPEYRDRTHFFNTFFYTSLSNKNGRKAFNYDSVKKWTKTVDIFQLPFVVVPINIDLHWFVAIICNLDALERKIKNEEFAYHDDNDDQEVQQALDDSFQITGSRSASEQPRDNAKAMHKLSLVSNVGASRDASVDNPAPNSDVFEFGQDGKVVPSSTNGDSRPVSEQPEETPSKLKTTKRKITPTGRKYPSDTPAIITLDSFGIAHTLETKFLKQYIMAEADEKRSMTVEYDTLQGVNAKGIPKQANFCDCGVYLLGYVEAFSRDPRGFVEKVLSREMEEESDFASFNPSAKRANIRNDLFKLYEEQEAQRREQKRAKAKGQKAEKPTSITEEPGPVKEPAAPAVSWKPVENRTAKTPTRQDAAPSHSAPVASTRDSTTTSKRTPARASPDAEDDLVYEPPRALQQAHEPRMSTAQAVGGREHAAADDGASSDSDSNDDEMLDNGNGEHDAPQSRSLLDNIEDHAESELAKTRTQVREATSPPSSSDDSSSGPPSPEQEAEEDLARQRNQQPLVEDHRPAEIADSQEARLGSQKGHSRHTKFDD</sequence>
<dbReference type="Proteomes" id="UP001310594">
    <property type="component" value="Unassembled WGS sequence"/>
</dbReference>
<feature type="compositionally biased region" description="Basic residues" evidence="6">
    <location>
        <begin position="345"/>
        <end position="354"/>
    </location>
</feature>
<feature type="compositionally biased region" description="Basic and acidic residues" evidence="6">
    <location>
        <begin position="841"/>
        <end position="850"/>
    </location>
</feature>
<feature type="region of interest" description="Disordered" evidence="6">
    <location>
        <begin position="764"/>
        <end position="797"/>
    </location>
</feature>
<dbReference type="PANTHER" id="PTHR46896:SF3">
    <property type="entry name" value="FI06413P-RELATED"/>
    <property type="match status" value="1"/>
</dbReference>
<protein>
    <recommendedName>
        <fullName evidence="7">Ubiquitin-like protease family profile domain-containing protein</fullName>
    </recommendedName>
</protein>
<feature type="compositionally biased region" description="Low complexity" evidence="6">
    <location>
        <begin position="1284"/>
        <end position="1294"/>
    </location>
</feature>
<dbReference type="Gene3D" id="3.40.395.10">
    <property type="entry name" value="Adenoviral Proteinase, Chain A"/>
    <property type="match status" value="1"/>
</dbReference>
<dbReference type="GO" id="GO:0006508">
    <property type="term" value="P:proteolysis"/>
    <property type="evidence" value="ECO:0007669"/>
    <property type="project" value="UniProtKB-KW"/>
</dbReference>
<feature type="region of interest" description="Disordered" evidence="6">
    <location>
        <begin position="820"/>
        <end position="861"/>
    </location>
</feature>
<feature type="compositionally biased region" description="Basic and acidic residues" evidence="6">
    <location>
        <begin position="42"/>
        <end position="62"/>
    </location>
</feature>
<feature type="compositionally biased region" description="Acidic residues" evidence="6">
    <location>
        <begin position="214"/>
        <end position="223"/>
    </location>
</feature>
<dbReference type="InterPro" id="IPR003653">
    <property type="entry name" value="Peptidase_C48_C"/>
</dbReference>
<dbReference type="PANTHER" id="PTHR46896">
    <property type="entry name" value="SENTRIN-SPECIFIC PROTEASE"/>
    <property type="match status" value="1"/>
</dbReference>
<keyword evidence="3" id="KW-0645">Protease</keyword>
<evidence type="ECO:0000256" key="6">
    <source>
        <dbReference type="SAM" id="MobiDB-lite"/>
    </source>
</evidence>
<feature type="compositionally biased region" description="Polar residues" evidence="6">
    <location>
        <begin position="394"/>
        <end position="406"/>
    </location>
</feature>
<proteinExistence type="inferred from homology"/>
<comment type="caution">
    <text evidence="8">The sequence shown here is derived from an EMBL/GenBank/DDBJ whole genome shotgun (WGS) entry which is preliminary data.</text>
</comment>
<feature type="compositionally biased region" description="Basic and acidic residues" evidence="6">
    <location>
        <begin position="509"/>
        <end position="539"/>
    </location>
</feature>
<dbReference type="InterPro" id="IPR051947">
    <property type="entry name" value="Sentrin-specific_protease"/>
</dbReference>
<dbReference type="GO" id="GO:0070139">
    <property type="term" value="F:SUMO-specific endopeptidase activity"/>
    <property type="evidence" value="ECO:0007669"/>
    <property type="project" value="TreeGrafter"/>
</dbReference>
<feature type="region of interest" description="Disordered" evidence="6">
    <location>
        <begin position="442"/>
        <end position="616"/>
    </location>
</feature>